<accession>A0A8T1W0Z1</accession>
<evidence type="ECO:0000313" key="2">
    <source>
        <dbReference type="EMBL" id="KAG7387512.1"/>
    </source>
</evidence>
<gene>
    <name evidence="2" type="ORF">PHYPSEUDO_014034</name>
</gene>
<feature type="compositionally biased region" description="Polar residues" evidence="1">
    <location>
        <begin position="76"/>
        <end position="89"/>
    </location>
</feature>
<dbReference type="Proteomes" id="UP000694044">
    <property type="component" value="Unassembled WGS sequence"/>
</dbReference>
<name>A0A8T1W0Z1_9STRA</name>
<reference evidence="2" key="1">
    <citation type="submission" date="2021-02" db="EMBL/GenBank/DDBJ databases">
        <authorList>
            <person name="Palmer J.M."/>
        </authorList>
    </citation>
    <scope>NUCLEOTIDE SEQUENCE</scope>
    <source>
        <strain evidence="2">SCRP734</strain>
    </source>
</reference>
<organism evidence="2 3">
    <name type="scientific">Phytophthora pseudosyringae</name>
    <dbReference type="NCBI Taxonomy" id="221518"/>
    <lineage>
        <taxon>Eukaryota</taxon>
        <taxon>Sar</taxon>
        <taxon>Stramenopiles</taxon>
        <taxon>Oomycota</taxon>
        <taxon>Peronosporomycetes</taxon>
        <taxon>Peronosporales</taxon>
        <taxon>Peronosporaceae</taxon>
        <taxon>Phytophthora</taxon>
    </lineage>
</organism>
<comment type="caution">
    <text evidence="2">The sequence shown here is derived from an EMBL/GenBank/DDBJ whole genome shotgun (WGS) entry which is preliminary data.</text>
</comment>
<dbReference type="AlphaFoldDB" id="A0A8T1W0Z1"/>
<dbReference type="EMBL" id="JAGDFM010000077">
    <property type="protein sequence ID" value="KAG7387512.1"/>
    <property type="molecule type" value="Genomic_DNA"/>
</dbReference>
<protein>
    <submittedName>
        <fullName evidence="2">Uncharacterized protein</fullName>
    </submittedName>
</protein>
<evidence type="ECO:0000313" key="3">
    <source>
        <dbReference type="Proteomes" id="UP000694044"/>
    </source>
</evidence>
<keyword evidence="3" id="KW-1185">Reference proteome</keyword>
<feature type="region of interest" description="Disordered" evidence="1">
    <location>
        <begin position="27"/>
        <end position="89"/>
    </location>
</feature>
<evidence type="ECO:0000256" key="1">
    <source>
        <dbReference type="SAM" id="MobiDB-lite"/>
    </source>
</evidence>
<sequence>MADVQHKRVALKLKQACEETAAQAIAATTASGQASRIHGKNRKFGSRKEATAAKARRRQRLQQLKPSEKRKRLATSERTLVTTGSMVVG</sequence>
<proteinExistence type="predicted"/>